<dbReference type="AlphaFoldDB" id="A0A5B9Q8W9"/>
<name>A0A5B9Q8W9_9BACT</name>
<keyword evidence="1" id="KW-0408">Iron</keyword>
<keyword evidence="4" id="KW-1185">Reference proteome</keyword>
<evidence type="ECO:0000259" key="2">
    <source>
        <dbReference type="SMART" id="SM00899"/>
    </source>
</evidence>
<evidence type="ECO:0000313" key="3">
    <source>
        <dbReference type="EMBL" id="QEG33872.1"/>
    </source>
</evidence>
<feature type="domain" description="Ferrous iron transporter FeoA-like" evidence="2">
    <location>
        <begin position="11"/>
        <end position="80"/>
    </location>
</feature>
<dbReference type="SMART" id="SM00899">
    <property type="entry name" value="FeoA"/>
    <property type="match status" value="1"/>
</dbReference>
<dbReference type="InterPro" id="IPR007167">
    <property type="entry name" value="Fe-transptr_FeoA-like"/>
</dbReference>
<evidence type="ECO:0000313" key="4">
    <source>
        <dbReference type="Proteomes" id="UP000323917"/>
    </source>
</evidence>
<dbReference type="Pfam" id="PF04023">
    <property type="entry name" value="FeoA"/>
    <property type="match status" value="1"/>
</dbReference>
<dbReference type="Proteomes" id="UP000323917">
    <property type="component" value="Chromosome"/>
</dbReference>
<dbReference type="Gene3D" id="2.30.30.90">
    <property type="match status" value="1"/>
</dbReference>
<dbReference type="RefSeq" id="WP_168205066.1">
    <property type="nucleotide sequence ID" value="NZ_CP042913.1"/>
</dbReference>
<dbReference type="InterPro" id="IPR038157">
    <property type="entry name" value="FeoA_core_dom"/>
</dbReference>
<dbReference type="GO" id="GO:0046914">
    <property type="term" value="F:transition metal ion binding"/>
    <property type="evidence" value="ECO:0007669"/>
    <property type="project" value="InterPro"/>
</dbReference>
<organism evidence="3 4">
    <name type="scientific">Bythopirellula goksoeyrii</name>
    <dbReference type="NCBI Taxonomy" id="1400387"/>
    <lineage>
        <taxon>Bacteria</taxon>
        <taxon>Pseudomonadati</taxon>
        <taxon>Planctomycetota</taxon>
        <taxon>Planctomycetia</taxon>
        <taxon>Pirellulales</taxon>
        <taxon>Lacipirellulaceae</taxon>
        <taxon>Bythopirellula</taxon>
    </lineage>
</organism>
<sequence length="88" mass="9498">MSSAEFPEAMISLAMLRPGQQATVCSVVGSMELVRHLNELGVHEGSLLEMVRPGSTCILRINGTKLCVRGDELLRVIVTPFSTTRQAG</sequence>
<proteinExistence type="predicted"/>
<dbReference type="EMBL" id="CP042913">
    <property type="protein sequence ID" value="QEG33872.1"/>
    <property type="molecule type" value="Genomic_DNA"/>
</dbReference>
<reference evidence="3 4" key="1">
    <citation type="submission" date="2019-08" db="EMBL/GenBank/DDBJ databases">
        <title>Deep-cultivation of Planctomycetes and their phenomic and genomic characterization uncovers novel biology.</title>
        <authorList>
            <person name="Wiegand S."/>
            <person name="Jogler M."/>
            <person name="Boedeker C."/>
            <person name="Pinto D."/>
            <person name="Vollmers J."/>
            <person name="Rivas-Marin E."/>
            <person name="Kohn T."/>
            <person name="Peeters S.H."/>
            <person name="Heuer A."/>
            <person name="Rast P."/>
            <person name="Oberbeckmann S."/>
            <person name="Bunk B."/>
            <person name="Jeske O."/>
            <person name="Meyerdierks A."/>
            <person name="Storesund J.E."/>
            <person name="Kallscheuer N."/>
            <person name="Luecker S."/>
            <person name="Lage O.M."/>
            <person name="Pohl T."/>
            <person name="Merkel B.J."/>
            <person name="Hornburger P."/>
            <person name="Mueller R.-W."/>
            <person name="Bruemmer F."/>
            <person name="Labrenz M."/>
            <person name="Spormann A.M."/>
            <person name="Op den Camp H."/>
            <person name="Overmann J."/>
            <person name="Amann R."/>
            <person name="Jetten M.S.M."/>
            <person name="Mascher T."/>
            <person name="Medema M.H."/>
            <person name="Devos D.P."/>
            <person name="Kaster A.-K."/>
            <person name="Ovreas L."/>
            <person name="Rohde M."/>
            <person name="Galperin M.Y."/>
            <person name="Jogler C."/>
        </authorList>
    </citation>
    <scope>NUCLEOTIDE SEQUENCE [LARGE SCALE GENOMIC DNA]</scope>
    <source>
        <strain evidence="3 4">Pr1d</strain>
    </source>
</reference>
<accession>A0A5B9Q8W9</accession>
<dbReference type="SUPFAM" id="SSF50037">
    <property type="entry name" value="C-terminal domain of transcriptional repressors"/>
    <property type="match status" value="1"/>
</dbReference>
<evidence type="ECO:0000256" key="1">
    <source>
        <dbReference type="ARBA" id="ARBA00023004"/>
    </source>
</evidence>
<dbReference type="InterPro" id="IPR008988">
    <property type="entry name" value="Transcriptional_repressor_C"/>
</dbReference>
<dbReference type="KEGG" id="bgok:Pr1d_11420"/>
<gene>
    <name evidence="3" type="ORF">Pr1d_11420</name>
</gene>
<protein>
    <submittedName>
        <fullName evidence="3">FeoA domain protein</fullName>
    </submittedName>
</protein>